<keyword evidence="1" id="KW-0812">Transmembrane</keyword>
<dbReference type="AlphaFoldDB" id="A0A0L6JKZ4"/>
<keyword evidence="1" id="KW-0472">Membrane</keyword>
<feature type="domain" description="LysM" evidence="2">
    <location>
        <begin position="111"/>
        <end position="154"/>
    </location>
</feature>
<dbReference type="OrthoDB" id="529831at2"/>
<evidence type="ECO:0000313" key="3">
    <source>
        <dbReference type="EMBL" id="KNY26491.1"/>
    </source>
</evidence>
<protein>
    <submittedName>
        <fullName evidence="3">Peptidoglycan-binding lysin domain-containing protein</fullName>
    </submittedName>
</protein>
<dbReference type="GO" id="GO:0008932">
    <property type="term" value="F:lytic endotransglycosylase activity"/>
    <property type="evidence" value="ECO:0007669"/>
    <property type="project" value="TreeGrafter"/>
</dbReference>
<dbReference type="EMBL" id="LGTC01000001">
    <property type="protein sequence ID" value="KNY26491.1"/>
    <property type="molecule type" value="Genomic_DNA"/>
</dbReference>
<gene>
    <name evidence="3" type="ORF">Bccel_1756</name>
</gene>
<dbReference type="CDD" id="cd00118">
    <property type="entry name" value="LysM"/>
    <property type="match status" value="4"/>
</dbReference>
<evidence type="ECO:0000313" key="4">
    <source>
        <dbReference type="Proteomes" id="UP000036923"/>
    </source>
</evidence>
<dbReference type="STRING" id="398512.Bccel_1756"/>
<dbReference type="SMART" id="SM00257">
    <property type="entry name" value="LysM"/>
    <property type="match status" value="4"/>
</dbReference>
<dbReference type="PANTHER" id="PTHR33734">
    <property type="entry name" value="LYSM DOMAIN-CONTAINING GPI-ANCHORED PROTEIN 2"/>
    <property type="match status" value="1"/>
</dbReference>
<comment type="caution">
    <text evidence="3">The sequence shown here is derived from an EMBL/GenBank/DDBJ whole genome shotgun (WGS) entry which is preliminary data.</text>
</comment>
<dbReference type="Proteomes" id="UP000036923">
    <property type="component" value="Unassembled WGS sequence"/>
</dbReference>
<dbReference type="PATRIC" id="fig|398512.5.peg.1826"/>
<name>A0A0L6JKZ4_9FIRM</name>
<proteinExistence type="predicted"/>
<dbReference type="SUPFAM" id="SSF54106">
    <property type="entry name" value="LysM domain"/>
    <property type="match status" value="4"/>
</dbReference>
<organism evidence="3 4">
    <name type="scientific">Pseudobacteroides cellulosolvens ATCC 35603 = DSM 2933</name>
    <dbReference type="NCBI Taxonomy" id="398512"/>
    <lineage>
        <taxon>Bacteria</taxon>
        <taxon>Bacillati</taxon>
        <taxon>Bacillota</taxon>
        <taxon>Clostridia</taxon>
        <taxon>Eubacteriales</taxon>
        <taxon>Oscillospiraceae</taxon>
        <taxon>Pseudobacteroides</taxon>
    </lineage>
</organism>
<dbReference type="eggNOG" id="COG1388">
    <property type="taxonomic scope" value="Bacteria"/>
</dbReference>
<feature type="transmembrane region" description="Helical" evidence="1">
    <location>
        <begin position="24"/>
        <end position="44"/>
    </location>
</feature>
<dbReference type="RefSeq" id="WP_050753278.1">
    <property type="nucleotide sequence ID" value="NZ_JQKC01000039.1"/>
</dbReference>
<reference evidence="4" key="1">
    <citation type="submission" date="2015-07" db="EMBL/GenBank/DDBJ databases">
        <title>Near-Complete Genome Sequence of the Cellulolytic Bacterium Bacteroides (Pseudobacteroides) cellulosolvens ATCC 35603.</title>
        <authorList>
            <person name="Dassa B."/>
            <person name="Utturkar S.M."/>
            <person name="Klingeman D.M."/>
            <person name="Hurt R.A."/>
            <person name="Keller M."/>
            <person name="Xu J."/>
            <person name="Reddy Y.H.K."/>
            <person name="Borovok I."/>
            <person name="Grinberg I.R."/>
            <person name="Lamed R."/>
            <person name="Zhivin O."/>
            <person name="Bayer E.A."/>
            <person name="Brown S.D."/>
        </authorList>
    </citation>
    <scope>NUCLEOTIDE SEQUENCE [LARGE SCALE GENOMIC DNA]</scope>
    <source>
        <strain evidence="4">DSM 2933</strain>
    </source>
</reference>
<dbReference type="Pfam" id="PF01476">
    <property type="entry name" value="LysM"/>
    <property type="match status" value="4"/>
</dbReference>
<dbReference type="InterPro" id="IPR018392">
    <property type="entry name" value="LysM"/>
</dbReference>
<keyword evidence="4" id="KW-1185">Reference proteome</keyword>
<accession>A0A0L6JKZ4</accession>
<feature type="domain" description="LysM" evidence="2">
    <location>
        <begin position="56"/>
        <end position="99"/>
    </location>
</feature>
<dbReference type="Gene3D" id="3.10.350.10">
    <property type="entry name" value="LysM domain"/>
    <property type="match status" value="4"/>
</dbReference>
<keyword evidence="1" id="KW-1133">Transmembrane helix</keyword>
<feature type="domain" description="LysM" evidence="2">
    <location>
        <begin position="214"/>
        <end position="258"/>
    </location>
</feature>
<dbReference type="InterPro" id="IPR036779">
    <property type="entry name" value="LysM_dom_sf"/>
</dbReference>
<dbReference type="PANTHER" id="PTHR33734:SF22">
    <property type="entry name" value="MEMBRANE-BOUND LYTIC MUREIN TRANSGLYCOSYLASE D"/>
    <property type="match status" value="1"/>
</dbReference>
<evidence type="ECO:0000256" key="1">
    <source>
        <dbReference type="SAM" id="Phobius"/>
    </source>
</evidence>
<sequence length="405" mass="45730" precursor="true">MAINCTIILNKFGKIYSSKLKRKLAGAIIAFCFLLIVVFATSILCVPSTAYAQTLTSYTVKSGDLLWEISQKFNTTIRGIMELNNMTGTDIYVGQVLKIPPPEDGLKIRYIEYRVRSGDTLGILAEHFGTDIRSIKILNGIEGYTIYQGDILKIPAEFVDYMVIRGDTLYEVATRFGTTIWKIRLFNRLNDYDLYVGQVLHIPYVAKVPEVRFITHIVQSGDTSWIISNRYGVPMQELLSVNNLSQSSELSVGQQIRVPVYAIPVRLTPGPQYGEYLDWYTEAQYLFPIGKQADIIDFVTGKRFKIQRTIGASHADCEPLTSTDSQIIKELWGGNYSWATRAVLVVVGERKIAASMSSTPHDIEYIENNNFTGHFDIHFKNSRRHVDNAIDEYHQAKIRIAAGAE</sequence>
<evidence type="ECO:0000259" key="2">
    <source>
        <dbReference type="PROSITE" id="PS51782"/>
    </source>
</evidence>
<dbReference type="PROSITE" id="PS51782">
    <property type="entry name" value="LYSM"/>
    <property type="match status" value="4"/>
</dbReference>
<feature type="domain" description="LysM" evidence="2">
    <location>
        <begin position="159"/>
        <end position="202"/>
    </location>
</feature>